<gene>
    <name evidence="3" type="ORF">HZF05_05300</name>
</gene>
<keyword evidence="1" id="KW-0238">DNA-binding</keyword>
<dbReference type="PANTHER" id="PTHR30204">
    <property type="entry name" value="REDOX-CYCLING DRUG-SENSING TRANSCRIPTIONAL ACTIVATOR SOXR"/>
    <property type="match status" value="1"/>
</dbReference>
<dbReference type="GO" id="GO:0003677">
    <property type="term" value="F:DNA binding"/>
    <property type="evidence" value="ECO:0007669"/>
    <property type="project" value="UniProtKB-KW"/>
</dbReference>
<protein>
    <submittedName>
        <fullName evidence="3">MerR family transcriptional regulator</fullName>
    </submittedName>
</protein>
<organism evidence="3 4">
    <name type="scientific">Sphingomonas chungangi</name>
    <dbReference type="NCBI Taxonomy" id="2683589"/>
    <lineage>
        <taxon>Bacteria</taxon>
        <taxon>Pseudomonadati</taxon>
        <taxon>Pseudomonadota</taxon>
        <taxon>Alphaproteobacteria</taxon>
        <taxon>Sphingomonadales</taxon>
        <taxon>Sphingomonadaceae</taxon>
        <taxon>Sphingomonas</taxon>
    </lineage>
</organism>
<evidence type="ECO:0000256" key="1">
    <source>
        <dbReference type="ARBA" id="ARBA00023125"/>
    </source>
</evidence>
<dbReference type="Gene3D" id="1.10.1660.10">
    <property type="match status" value="1"/>
</dbReference>
<dbReference type="AlphaFoldDB" id="A0A838L7H7"/>
<dbReference type="Pfam" id="PF13411">
    <property type="entry name" value="MerR_1"/>
    <property type="match status" value="1"/>
</dbReference>
<evidence type="ECO:0000313" key="4">
    <source>
        <dbReference type="Proteomes" id="UP000570166"/>
    </source>
</evidence>
<dbReference type="SMART" id="SM00422">
    <property type="entry name" value="HTH_MERR"/>
    <property type="match status" value="1"/>
</dbReference>
<proteinExistence type="predicted"/>
<dbReference type="GO" id="GO:0003700">
    <property type="term" value="F:DNA-binding transcription factor activity"/>
    <property type="evidence" value="ECO:0007669"/>
    <property type="project" value="InterPro"/>
</dbReference>
<dbReference type="InterPro" id="IPR047057">
    <property type="entry name" value="MerR_fam"/>
</dbReference>
<dbReference type="EMBL" id="JACEIB010000003">
    <property type="protein sequence ID" value="MBA2933508.1"/>
    <property type="molecule type" value="Genomic_DNA"/>
</dbReference>
<dbReference type="InterPro" id="IPR000551">
    <property type="entry name" value="MerR-type_HTH_dom"/>
</dbReference>
<dbReference type="InterPro" id="IPR009061">
    <property type="entry name" value="DNA-bd_dom_put_sf"/>
</dbReference>
<name>A0A838L7H7_9SPHN</name>
<sequence>MLPINEVAQRFRIKASALRYYEEIGLLRPMLRRSGRRYYGLTDLRRLSLIQLLQDTARMSLSEITEIVRDAPDDRDVRTIIEDRIAILEEQIEAARSAERYLKHRLTCPRDNPIDECPILAGELTERLEAAGIGSS</sequence>
<dbReference type="PROSITE" id="PS50937">
    <property type="entry name" value="HTH_MERR_2"/>
    <property type="match status" value="1"/>
</dbReference>
<evidence type="ECO:0000259" key="2">
    <source>
        <dbReference type="PROSITE" id="PS50937"/>
    </source>
</evidence>
<dbReference type="SUPFAM" id="SSF46955">
    <property type="entry name" value="Putative DNA-binding domain"/>
    <property type="match status" value="1"/>
</dbReference>
<comment type="caution">
    <text evidence="3">The sequence shown here is derived from an EMBL/GenBank/DDBJ whole genome shotgun (WGS) entry which is preliminary data.</text>
</comment>
<feature type="domain" description="HTH merR-type" evidence="2">
    <location>
        <begin position="1"/>
        <end position="70"/>
    </location>
</feature>
<keyword evidence="4" id="KW-1185">Reference proteome</keyword>
<reference evidence="3 4" key="1">
    <citation type="submission" date="2020-07" db="EMBL/GenBank/DDBJ databases">
        <authorList>
            <person name="Sun Q."/>
        </authorList>
    </citation>
    <scope>NUCLEOTIDE SEQUENCE [LARGE SCALE GENOMIC DNA]</scope>
    <source>
        <strain evidence="3 4">CGMCC 1.13654</strain>
    </source>
</reference>
<dbReference type="Proteomes" id="UP000570166">
    <property type="component" value="Unassembled WGS sequence"/>
</dbReference>
<evidence type="ECO:0000313" key="3">
    <source>
        <dbReference type="EMBL" id="MBA2933508.1"/>
    </source>
</evidence>
<dbReference type="RefSeq" id="WP_160363333.1">
    <property type="nucleotide sequence ID" value="NZ_JACEIB010000003.1"/>
</dbReference>
<dbReference type="PANTHER" id="PTHR30204:SF97">
    <property type="entry name" value="MERR FAMILY REGULATORY PROTEIN"/>
    <property type="match status" value="1"/>
</dbReference>
<accession>A0A838L7H7</accession>